<dbReference type="Proteomes" id="UP000003688">
    <property type="component" value="Unassembled WGS sequence"/>
</dbReference>
<dbReference type="Pfam" id="PF13807">
    <property type="entry name" value="GNVR"/>
    <property type="match status" value="1"/>
</dbReference>
<feature type="region of interest" description="Disordered" evidence="15">
    <location>
        <begin position="697"/>
        <end position="719"/>
    </location>
</feature>
<feature type="transmembrane region" description="Helical" evidence="16">
    <location>
        <begin position="420"/>
        <end position="441"/>
    </location>
</feature>
<evidence type="ECO:0000256" key="12">
    <source>
        <dbReference type="ARBA" id="ARBA00023137"/>
    </source>
</evidence>
<keyword evidence="5 20" id="KW-0808">Transferase</keyword>
<evidence type="ECO:0000256" key="6">
    <source>
        <dbReference type="ARBA" id="ARBA00022692"/>
    </source>
</evidence>
<organism evidence="20 21">
    <name type="scientific">Pedosphaera parvula (strain Ellin514)</name>
    <dbReference type="NCBI Taxonomy" id="320771"/>
    <lineage>
        <taxon>Bacteria</taxon>
        <taxon>Pseudomonadati</taxon>
        <taxon>Verrucomicrobiota</taxon>
        <taxon>Pedosphaerae</taxon>
        <taxon>Pedosphaerales</taxon>
        <taxon>Pedosphaeraceae</taxon>
        <taxon>Pedosphaera</taxon>
    </lineage>
</organism>
<proteinExistence type="inferred from homology"/>
<dbReference type="EC" id="2.7.10.2" evidence="20"/>
<comment type="similarity">
    <text evidence="2">Belongs to the etk/wzc family.</text>
</comment>
<dbReference type="NCBIfam" id="TIGR01007">
    <property type="entry name" value="eps_fam"/>
    <property type="match status" value="1"/>
</dbReference>
<name>B9XK55_PEDPL</name>
<evidence type="ECO:0000256" key="5">
    <source>
        <dbReference type="ARBA" id="ARBA00022679"/>
    </source>
</evidence>
<evidence type="ECO:0000256" key="2">
    <source>
        <dbReference type="ARBA" id="ARBA00008883"/>
    </source>
</evidence>
<keyword evidence="21" id="KW-1185">Reference proteome</keyword>
<dbReference type="CDD" id="cd05387">
    <property type="entry name" value="BY-kinase"/>
    <property type="match status" value="1"/>
</dbReference>
<evidence type="ECO:0000256" key="9">
    <source>
        <dbReference type="ARBA" id="ARBA00022840"/>
    </source>
</evidence>
<evidence type="ECO:0000256" key="3">
    <source>
        <dbReference type="ARBA" id="ARBA00022475"/>
    </source>
</evidence>
<evidence type="ECO:0000259" key="19">
    <source>
        <dbReference type="Pfam" id="PF13807"/>
    </source>
</evidence>
<evidence type="ECO:0000256" key="8">
    <source>
        <dbReference type="ARBA" id="ARBA00022777"/>
    </source>
</evidence>
<comment type="catalytic activity">
    <reaction evidence="13">
        <text>L-tyrosyl-[protein] + ATP = O-phospho-L-tyrosyl-[protein] + ADP + H(+)</text>
        <dbReference type="Rhea" id="RHEA:10596"/>
        <dbReference type="Rhea" id="RHEA-COMP:10136"/>
        <dbReference type="Rhea" id="RHEA-COMP:20101"/>
        <dbReference type="ChEBI" id="CHEBI:15378"/>
        <dbReference type="ChEBI" id="CHEBI:30616"/>
        <dbReference type="ChEBI" id="CHEBI:46858"/>
        <dbReference type="ChEBI" id="CHEBI:61978"/>
        <dbReference type="ChEBI" id="CHEBI:456216"/>
    </reaction>
</comment>
<evidence type="ECO:0000313" key="20">
    <source>
        <dbReference type="EMBL" id="EEF59878.1"/>
    </source>
</evidence>
<sequence length="719" mass="80756">MDPLKTSAPPEAKLHFLDYWRIIRIRKTVILAVFLLVVITATIVTFILPEQFSSTARIKVEGDTTDVPGITQTPNYSGHYDPYFIQTEFEVIQSEVILDRVIEGLNLNEAWKQYNNGQKLKTSQSRAQLKRMMELHPDRNTSLIEIKIYSNDKKEAAAIANEVAIVYQKYRLDQKLDITGAGIKVFKQQVQEQDDLIAKQEAKVDKLRKDLKVTDLGGESATGPQQTLEPMNVMHYNTLRIDAETQYIKEEKLLSQLKQLKSDELKQAIPTAAPDAILIQLLQDLIGAETKLVTLLADYGDKHPEVLRTQKLVNELNAKIDDRVKGIMVGMDARVASLLAVVKNSEDKVNEAKSNDLVLAESSRPYFIEKSQLDHLKKFREILEFRAAQEQVDRALPKTTMVQIVDTAEEIDKPVRPNKALNIALGIIIGLVVGVGLAFFIEYLDTSVKTIDDVERTLQAPVLGVIPQNVGLLLDEGAESPHAEAYRVLRTNLMFSRKDDKLNTMAVVSAGAGEGKSTTVYNMATVFAQSGHRVVMVDSDLRRPTLHKLVNVSNTIGLTNYLLKQNTLEEVIQTTRLPNLDFMASGKLPSSSLGILSSAQMKDLITELKQRYDYVFFDSPPIMGVSDASILASEVDMTLQVIQYRRYPQPMNIRAKQLIEKVGGNLIGIVLNNINMSQDESYYYYSGYYHDYYSKNEDESETATDAGEGKARTDIKPKY</sequence>
<dbReference type="InterPro" id="IPR050445">
    <property type="entry name" value="Bact_polysacc_biosynth/exp"/>
</dbReference>
<reference evidence="20 21" key="1">
    <citation type="journal article" date="2011" name="J. Bacteriol.">
        <title>Genome sequence of 'Pedosphaera parvula' Ellin514, an aerobic Verrucomicrobial isolate from pasture soil.</title>
        <authorList>
            <person name="Kant R."/>
            <person name="van Passel M.W."/>
            <person name="Sangwan P."/>
            <person name="Palva A."/>
            <person name="Lucas S."/>
            <person name="Copeland A."/>
            <person name="Lapidus A."/>
            <person name="Glavina Del Rio T."/>
            <person name="Dalin E."/>
            <person name="Tice H."/>
            <person name="Bruce D."/>
            <person name="Goodwin L."/>
            <person name="Pitluck S."/>
            <person name="Chertkov O."/>
            <person name="Larimer F.W."/>
            <person name="Land M.L."/>
            <person name="Hauser L."/>
            <person name="Brettin T.S."/>
            <person name="Detter J.C."/>
            <person name="Han S."/>
            <person name="de Vos W.M."/>
            <person name="Janssen P.H."/>
            <person name="Smidt H."/>
        </authorList>
    </citation>
    <scope>NUCLEOTIDE SEQUENCE [LARGE SCALE GENOMIC DNA]</scope>
    <source>
        <strain evidence="20 21">Ellin514</strain>
    </source>
</reference>
<evidence type="ECO:0000256" key="13">
    <source>
        <dbReference type="ARBA" id="ARBA00053015"/>
    </source>
</evidence>
<dbReference type="OrthoDB" id="9794577at2"/>
<evidence type="ECO:0000256" key="7">
    <source>
        <dbReference type="ARBA" id="ARBA00022741"/>
    </source>
</evidence>
<dbReference type="SUPFAM" id="SSF52540">
    <property type="entry name" value="P-loop containing nucleoside triphosphate hydrolases"/>
    <property type="match status" value="1"/>
</dbReference>
<keyword evidence="14" id="KW-0175">Coiled coil</keyword>
<dbReference type="InterPro" id="IPR003856">
    <property type="entry name" value="LPS_length_determ_N"/>
</dbReference>
<keyword evidence="9" id="KW-0067">ATP-binding</keyword>
<gene>
    <name evidence="20" type="ORF">Cflav_PD2886</name>
</gene>
<feature type="transmembrane region" description="Helical" evidence="16">
    <location>
        <begin position="29"/>
        <end position="48"/>
    </location>
</feature>
<dbReference type="RefSeq" id="WP_007416198.1">
    <property type="nucleotide sequence ID" value="NZ_ABOX02000023.1"/>
</dbReference>
<evidence type="ECO:0000256" key="16">
    <source>
        <dbReference type="SAM" id="Phobius"/>
    </source>
</evidence>
<dbReference type="Pfam" id="PF13614">
    <property type="entry name" value="AAA_31"/>
    <property type="match status" value="1"/>
</dbReference>
<keyword evidence="12" id="KW-0829">Tyrosine-protein kinase</keyword>
<keyword evidence="10 16" id="KW-1133">Transmembrane helix</keyword>
<feature type="domain" description="Tyrosine-protein kinase G-rich" evidence="19">
    <location>
        <begin position="388"/>
        <end position="440"/>
    </location>
</feature>
<keyword evidence="6 16" id="KW-0812">Transmembrane</keyword>
<feature type="domain" description="AAA" evidence="18">
    <location>
        <begin position="505"/>
        <end position="643"/>
    </location>
</feature>
<keyword evidence="3" id="KW-1003">Cell membrane</keyword>
<feature type="coiled-coil region" evidence="14">
    <location>
        <begin position="183"/>
        <end position="210"/>
    </location>
</feature>
<keyword evidence="7" id="KW-0547">Nucleotide-binding</keyword>
<dbReference type="AlphaFoldDB" id="B9XK55"/>
<evidence type="ECO:0000256" key="1">
    <source>
        <dbReference type="ARBA" id="ARBA00004429"/>
    </source>
</evidence>
<dbReference type="InterPro" id="IPR025669">
    <property type="entry name" value="AAA_dom"/>
</dbReference>
<evidence type="ECO:0000259" key="18">
    <source>
        <dbReference type="Pfam" id="PF13614"/>
    </source>
</evidence>
<dbReference type="GO" id="GO:0004715">
    <property type="term" value="F:non-membrane spanning protein tyrosine kinase activity"/>
    <property type="evidence" value="ECO:0007669"/>
    <property type="project" value="UniProtKB-EC"/>
</dbReference>
<dbReference type="PANTHER" id="PTHR32309:SF31">
    <property type="entry name" value="CAPSULAR EXOPOLYSACCHARIDE FAMILY"/>
    <property type="match status" value="1"/>
</dbReference>
<keyword evidence="8" id="KW-0418">Kinase</keyword>
<dbReference type="Pfam" id="PF02706">
    <property type="entry name" value="Wzz"/>
    <property type="match status" value="1"/>
</dbReference>
<comment type="caution">
    <text evidence="20">The sequence shown here is derived from an EMBL/GenBank/DDBJ whole genome shotgun (WGS) entry which is preliminary data.</text>
</comment>
<evidence type="ECO:0000259" key="17">
    <source>
        <dbReference type="Pfam" id="PF02706"/>
    </source>
</evidence>
<dbReference type="GO" id="GO:0005886">
    <property type="term" value="C:plasma membrane"/>
    <property type="evidence" value="ECO:0007669"/>
    <property type="project" value="UniProtKB-SubCell"/>
</dbReference>
<evidence type="ECO:0000256" key="14">
    <source>
        <dbReference type="SAM" id="Coils"/>
    </source>
</evidence>
<evidence type="ECO:0000256" key="4">
    <source>
        <dbReference type="ARBA" id="ARBA00022519"/>
    </source>
</evidence>
<feature type="domain" description="Polysaccharide chain length determinant N-terminal" evidence="17">
    <location>
        <begin position="17"/>
        <end position="103"/>
    </location>
</feature>
<evidence type="ECO:0000256" key="10">
    <source>
        <dbReference type="ARBA" id="ARBA00022989"/>
    </source>
</evidence>
<protein>
    <submittedName>
        <fullName evidence="20">Capsular exopolysaccharide family</fullName>
        <ecNumber evidence="20">2.7.10.2</ecNumber>
    </submittedName>
</protein>
<keyword evidence="4" id="KW-0997">Cell inner membrane</keyword>
<dbReference type="InterPro" id="IPR005702">
    <property type="entry name" value="Wzc-like_C"/>
</dbReference>
<evidence type="ECO:0000313" key="21">
    <source>
        <dbReference type="Proteomes" id="UP000003688"/>
    </source>
</evidence>
<dbReference type="Gene3D" id="3.40.50.300">
    <property type="entry name" value="P-loop containing nucleotide triphosphate hydrolases"/>
    <property type="match status" value="1"/>
</dbReference>
<comment type="subcellular location">
    <subcellularLocation>
        <location evidence="1">Cell inner membrane</location>
        <topology evidence="1">Multi-pass membrane protein</topology>
    </subcellularLocation>
</comment>
<dbReference type="GO" id="GO:0005524">
    <property type="term" value="F:ATP binding"/>
    <property type="evidence" value="ECO:0007669"/>
    <property type="project" value="UniProtKB-KW"/>
</dbReference>
<dbReference type="STRING" id="320771.Cflav_PD2886"/>
<accession>B9XK55</accession>
<evidence type="ECO:0000256" key="11">
    <source>
        <dbReference type="ARBA" id="ARBA00023136"/>
    </source>
</evidence>
<dbReference type="EMBL" id="ABOX02000023">
    <property type="protein sequence ID" value="EEF59878.1"/>
    <property type="molecule type" value="Genomic_DNA"/>
</dbReference>
<evidence type="ECO:0000256" key="15">
    <source>
        <dbReference type="SAM" id="MobiDB-lite"/>
    </source>
</evidence>
<dbReference type="InterPro" id="IPR032807">
    <property type="entry name" value="GNVR"/>
</dbReference>
<dbReference type="PANTHER" id="PTHR32309">
    <property type="entry name" value="TYROSINE-PROTEIN KINASE"/>
    <property type="match status" value="1"/>
</dbReference>
<keyword evidence="11 16" id="KW-0472">Membrane</keyword>
<feature type="compositionally biased region" description="Basic and acidic residues" evidence="15">
    <location>
        <begin position="707"/>
        <end position="719"/>
    </location>
</feature>
<dbReference type="InterPro" id="IPR027417">
    <property type="entry name" value="P-loop_NTPase"/>
</dbReference>